<organism evidence="2 3">
    <name type="scientific">Clostridium oryzae</name>
    <dbReference type="NCBI Taxonomy" id="1450648"/>
    <lineage>
        <taxon>Bacteria</taxon>
        <taxon>Bacillati</taxon>
        <taxon>Bacillota</taxon>
        <taxon>Clostridia</taxon>
        <taxon>Eubacteriales</taxon>
        <taxon>Clostridiaceae</taxon>
        <taxon>Clostridium</taxon>
    </lineage>
</organism>
<evidence type="ECO:0000313" key="2">
    <source>
        <dbReference type="EMBL" id="OPJ64156.1"/>
    </source>
</evidence>
<dbReference type="AlphaFoldDB" id="A0A1V4IW25"/>
<proteinExistence type="predicted"/>
<dbReference type="Proteomes" id="UP000190080">
    <property type="component" value="Unassembled WGS sequence"/>
</dbReference>
<evidence type="ECO:0008006" key="4">
    <source>
        <dbReference type="Google" id="ProtNLM"/>
    </source>
</evidence>
<name>A0A1V4IW25_9CLOT</name>
<protein>
    <recommendedName>
        <fullName evidence="4">Lipoprotein</fullName>
    </recommendedName>
</protein>
<keyword evidence="3" id="KW-1185">Reference proteome</keyword>
<accession>A0A1V4IW25</accession>
<dbReference type="EMBL" id="MZGV01000005">
    <property type="protein sequence ID" value="OPJ64156.1"/>
    <property type="molecule type" value="Genomic_DNA"/>
</dbReference>
<reference evidence="2 3" key="1">
    <citation type="submission" date="2017-03" db="EMBL/GenBank/DDBJ databases">
        <title>Genome sequence of Clostridium oryzae DSM 28571.</title>
        <authorList>
            <person name="Poehlein A."/>
            <person name="Daniel R."/>
        </authorList>
    </citation>
    <scope>NUCLEOTIDE SEQUENCE [LARGE SCALE GENOMIC DNA]</scope>
    <source>
        <strain evidence="2 3">DSM 28571</strain>
    </source>
</reference>
<sequence length="39" mass="4523">MKKFITCFVIILSILNLYSVSCNAEEKDPFMVNGIHIYK</sequence>
<gene>
    <name evidence="2" type="ORF">CLORY_07040</name>
</gene>
<keyword evidence="1" id="KW-0732">Signal</keyword>
<evidence type="ECO:0000313" key="3">
    <source>
        <dbReference type="Proteomes" id="UP000190080"/>
    </source>
</evidence>
<evidence type="ECO:0000256" key="1">
    <source>
        <dbReference type="SAM" id="SignalP"/>
    </source>
</evidence>
<feature type="chain" id="PRO_5013070520" description="Lipoprotein" evidence="1">
    <location>
        <begin position="25"/>
        <end position="39"/>
    </location>
</feature>
<feature type="signal peptide" evidence="1">
    <location>
        <begin position="1"/>
        <end position="24"/>
    </location>
</feature>
<comment type="caution">
    <text evidence="2">The sequence shown here is derived from an EMBL/GenBank/DDBJ whole genome shotgun (WGS) entry which is preliminary data.</text>
</comment>